<protein>
    <submittedName>
        <fullName evidence="2">Uncharacterized protein</fullName>
    </submittedName>
</protein>
<comment type="caution">
    <text evidence="2">The sequence shown here is derived from an EMBL/GenBank/DDBJ whole genome shotgun (WGS) entry which is preliminary data.</text>
</comment>
<organism evidence="2 3">
    <name type="scientific">Dictyobacter halimunensis</name>
    <dbReference type="NCBI Taxonomy" id="3026934"/>
    <lineage>
        <taxon>Bacteria</taxon>
        <taxon>Bacillati</taxon>
        <taxon>Chloroflexota</taxon>
        <taxon>Ktedonobacteria</taxon>
        <taxon>Ktedonobacterales</taxon>
        <taxon>Dictyobacteraceae</taxon>
        <taxon>Dictyobacter</taxon>
    </lineage>
</organism>
<evidence type="ECO:0000313" key="3">
    <source>
        <dbReference type="Proteomes" id="UP001344906"/>
    </source>
</evidence>
<proteinExistence type="predicted"/>
<dbReference type="Proteomes" id="UP001344906">
    <property type="component" value="Unassembled WGS sequence"/>
</dbReference>
<dbReference type="RefSeq" id="WP_338257593.1">
    <property type="nucleotide sequence ID" value="NZ_BSRI01000002.1"/>
</dbReference>
<evidence type="ECO:0000313" key="2">
    <source>
        <dbReference type="EMBL" id="GLV60503.1"/>
    </source>
</evidence>
<accession>A0ABQ6G1T6</accession>
<keyword evidence="1" id="KW-0472">Membrane</keyword>
<sequence length="112" mass="12645">MNRLQRLFFMAGAVPNKQNYIVLGVMIASFALTIIFGLLAMSYNILLWRLLFVIVGVPGMTLVLGGSYRLIDWSLSTKQERARIEKDGASKLVRGWLDVEARNQQNDPSKND</sequence>
<name>A0ABQ6G1T6_9CHLR</name>
<gene>
    <name evidence="2" type="ORF">KDH_73220</name>
</gene>
<keyword evidence="3" id="KW-1185">Reference proteome</keyword>
<keyword evidence="1" id="KW-1133">Transmembrane helix</keyword>
<dbReference type="EMBL" id="BSRI01000002">
    <property type="protein sequence ID" value="GLV60503.1"/>
    <property type="molecule type" value="Genomic_DNA"/>
</dbReference>
<feature type="transmembrane region" description="Helical" evidence="1">
    <location>
        <begin position="46"/>
        <end position="71"/>
    </location>
</feature>
<feature type="transmembrane region" description="Helical" evidence="1">
    <location>
        <begin position="20"/>
        <end position="40"/>
    </location>
</feature>
<keyword evidence="1" id="KW-0812">Transmembrane</keyword>
<reference evidence="2 3" key="1">
    <citation type="submission" date="2023-02" db="EMBL/GenBank/DDBJ databases">
        <title>Dictyobacter halimunensis sp. nov., a new member of the class Ktedonobacteria from forest soil in a geothermal area.</title>
        <authorList>
            <person name="Rachmania M.K."/>
            <person name="Ningsih F."/>
            <person name="Sakai Y."/>
            <person name="Yabe S."/>
            <person name="Yokota A."/>
            <person name="Sjamsuridzal W."/>
        </authorList>
    </citation>
    <scope>NUCLEOTIDE SEQUENCE [LARGE SCALE GENOMIC DNA]</scope>
    <source>
        <strain evidence="2 3">S3.2.2.5</strain>
    </source>
</reference>
<evidence type="ECO:0000256" key="1">
    <source>
        <dbReference type="SAM" id="Phobius"/>
    </source>
</evidence>